<accession>A0A1S3DLF3</accession>
<dbReference type="PANTHER" id="PTHR19991">
    <property type="entry name" value="L 2 01289"/>
    <property type="match status" value="1"/>
</dbReference>
<name>A0A1S3DLF3_DIACI</name>
<dbReference type="Gene3D" id="3.40.30.10">
    <property type="entry name" value="Glutaredoxin"/>
    <property type="match status" value="1"/>
</dbReference>
<gene>
    <name evidence="3" type="primary">LOC103520927</name>
</gene>
<dbReference type="STRING" id="121845.A0A1S3DLF3"/>
<dbReference type="PANTHER" id="PTHR19991:SF2">
    <property type="entry name" value="GH08893P"/>
    <property type="match status" value="1"/>
</dbReference>
<dbReference type="PaxDb" id="121845-A0A1S3DLF3"/>
<dbReference type="InterPro" id="IPR036249">
    <property type="entry name" value="Thioredoxin-like_sf"/>
</dbReference>
<evidence type="ECO:0000313" key="3">
    <source>
        <dbReference type="RefSeq" id="XP_008484248.2"/>
    </source>
</evidence>
<organism evidence="2 3">
    <name type="scientific">Diaphorina citri</name>
    <name type="common">Asian citrus psyllid</name>
    <dbReference type="NCBI Taxonomy" id="121845"/>
    <lineage>
        <taxon>Eukaryota</taxon>
        <taxon>Metazoa</taxon>
        <taxon>Ecdysozoa</taxon>
        <taxon>Arthropoda</taxon>
        <taxon>Hexapoda</taxon>
        <taxon>Insecta</taxon>
        <taxon>Pterygota</taxon>
        <taxon>Neoptera</taxon>
        <taxon>Paraneoptera</taxon>
        <taxon>Hemiptera</taxon>
        <taxon>Sternorrhyncha</taxon>
        <taxon>Psylloidea</taxon>
        <taxon>Psyllidae</taxon>
        <taxon>Diaphorininae</taxon>
        <taxon>Diaphorina</taxon>
    </lineage>
</organism>
<dbReference type="AlphaFoldDB" id="A0A1S3DLF3"/>
<feature type="domain" description="Thioredoxin" evidence="1">
    <location>
        <begin position="86"/>
        <end position="151"/>
    </location>
</feature>
<evidence type="ECO:0000313" key="2">
    <source>
        <dbReference type="Proteomes" id="UP000079169"/>
    </source>
</evidence>
<dbReference type="SUPFAM" id="SSF52833">
    <property type="entry name" value="Thioredoxin-like"/>
    <property type="match status" value="2"/>
</dbReference>
<dbReference type="GeneID" id="103520927"/>
<dbReference type="CDD" id="cd02961">
    <property type="entry name" value="PDI_a_family"/>
    <property type="match status" value="1"/>
</dbReference>
<dbReference type="Pfam" id="PF00085">
    <property type="entry name" value="Thioredoxin"/>
    <property type="match status" value="1"/>
</dbReference>
<protein>
    <submittedName>
        <fullName evidence="3">Uncharacterized protein LOC103520927</fullName>
    </submittedName>
</protein>
<sequence>SFSAKKKCDNPDCEKFETELTNAREELVDNLNAWVVKAVNSPLYRLYSTSEPCILFFRMGVPLLYDGPISDEHIAHRFTENKDPVVKELTDENFEHLTQAGSGATTGDWFVMFYSTDCVECQRLQARWEAVGAELKTRMNVARINRQTQGRCKSKLSNMIVC</sequence>
<proteinExistence type="predicted"/>
<feature type="non-terminal residue" evidence="3">
    <location>
        <position position="1"/>
    </location>
</feature>
<evidence type="ECO:0000259" key="1">
    <source>
        <dbReference type="Pfam" id="PF00085"/>
    </source>
</evidence>
<dbReference type="Proteomes" id="UP000079169">
    <property type="component" value="Unplaced"/>
</dbReference>
<dbReference type="InterPro" id="IPR013766">
    <property type="entry name" value="Thioredoxin_domain"/>
</dbReference>
<dbReference type="RefSeq" id="XP_008484248.2">
    <property type="nucleotide sequence ID" value="XM_008486026.2"/>
</dbReference>
<dbReference type="KEGG" id="dci:103520927"/>
<keyword evidence="2" id="KW-1185">Reference proteome</keyword>
<reference evidence="3" key="1">
    <citation type="submission" date="2025-08" db="UniProtKB">
        <authorList>
            <consortium name="RefSeq"/>
        </authorList>
    </citation>
    <scope>IDENTIFICATION</scope>
</reference>